<evidence type="ECO:0000313" key="2">
    <source>
        <dbReference type="Proteomes" id="UP000199394"/>
    </source>
</evidence>
<dbReference type="Pfam" id="PF22673">
    <property type="entry name" value="MCP-like_PDC_1"/>
    <property type="match status" value="1"/>
</dbReference>
<accession>A0A1H4EQ78</accession>
<dbReference type="Proteomes" id="UP000199394">
    <property type="component" value="Unassembled WGS sequence"/>
</dbReference>
<keyword evidence="2" id="KW-1185">Reference proteome</keyword>
<proteinExistence type="predicted"/>
<protein>
    <submittedName>
        <fullName evidence="1">Cache domain-containing protein</fullName>
    </submittedName>
</protein>
<dbReference type="CDD" id="cd18773">
    <property type="entry name" value="PDC1_HK_sensor"/>
    <property type="match status" value="1"/>
</dbReference>
<evidence type="ECO:0000313" key="1">
    <source>
        <dbReference type="EMBL" id="SEA87106.1"/>
    </source>
</evidence>
<dbReference type="AlphaFoldDB" id="A0A1H4EQ78"/>
<dbReference type="STRING" id="81409.SAMN04515656_1631"/>
<dbReference type="EMBL" id="FNRK01000063">
    <property type="protein sequence ID" value="SEA87106.1"/>
    <property type="molecule type" value="Genomic_DNA"/>
</dbReference>
<reference evidence="1 2" key="1">
    <citation type="submission" date="2016-10" db="EMBL/GenBank/DDBJ databases">
        <authorList>
            <person name="de Groot N.N."/>
        </authorList>
    </citation>
    <scope>NUCLEOTIDE SEQUENCE [LARGE SCALE GENOMIC DNA]</scope>
    <source>
        <strain evidence="1 2">SR12</strain>
    </source>
</reference>
<gene>
    <name evidence="1" type="ORF">SAMN04515656_1631</name>
</gene>
<dbReference type="SUPFAM" id="SSF103190">
    <property type="entry name" value="Sensory domain-like"/>
    <property type="match status" value="1"/>
</dbReference>
<dbReference type="InterPro" id="IPR029151">
    <property type="entry name" value="Sensor-like_sf"/>
</dbReference>
<sequence>MFIISLFISVACYGALIFTNWVSSAEKTTAHMAADINEEIYNQVYSLMQAPYHMNEVNHKVIENGMLDWSDEKQRDRFFVSVVESHSNSIYSFSYGTANGEYYGARRNENGVVEIMQNNADTGGNSWYYSVNEDLTAGDLVVQAGKFDPRTRAWYKAAVEAGGPVFSPLYKHFVMDDLTVSAAWPVYNESGNLDGVLGTHMLLSDIGSFLKDAVEEHNGIAIIIEKDSNYLVANSMDVSNFAVLEDGTLERYALKDIDNTDIQNAYEQYKTNSATEMIYKGENDNFFVNISEIHMNGIDWV</sequence>
<organism evidence="1 2">
    <name type="scientific">Eubacterium aggregans</name>
    <dbReference type="NCBI Taxonomy" id="81409"/>
    <lineage>
        <taxon>Bacteria</taxon>
        <taxon>Bacillati</taxon>
        <taxon>Bacillota</taxon>
        <taxon>Clostridia</taxon>
        <taxon>Eubacteriales</taxon>
        <taxon>Eubacteriaceae</taxon>
        <taxon>Eubacterium</taxon>
    </lineage>
</organism>
<dbReference type="Gene3D" id="3.30.450.20">
    <property type="entry name" value="PAS domain"/>
    <property type="match status" value="2"/>
</dbReference>
<name>A0A1H4EQ78_9FIRM</name>